<gene>
    <name evidence="2" type="ORF">QE405_000109</name>
</gene>
<organism evidence="2 3">
    <name type="scientific">Nocardioides zeae</name>
    <dbReference type="NCBI Taxonomy" id="1457234"/>
    <lineage>
        <taxon>Bacteria</taxon>
        <taxon>Bacillati</taxon>
        <taxon>Actinomycetota</taxon>
        <taxon>Actinomycetes</taxon>
        <taxon>Propionibacteriales</taxon>
        <taxon>Nocardioidaceae</taxon>
        <taxon>Nocardioides</taxon>
    </lineage>
</organism>
<dbReference type="PIRSF" id="PIRSF009320">
    <property type="entry name" value="Nuc_binding_HP_1000"/>
    <property type="match status" value="1"/>
</dbReference>
<sequence length="263" mass="27591">MTNKTSAWRPVVPVANMAGSAGKTTAAVTLAALLAESGREVLLVDVDAQSNATSWLGIDPDDVEISSGDVLLKRARLEEAIVETSTPRLRLVPATPGLDGDAIALLSETGREMRLKLALRACPDDVDVIIIDCPGSMSVLTVSALVVATSVVTVTAPSSKELEGIPKMEALIEEVAEAHNPDLELGAIVPCIVPPATAGRLYTDALAALQEAYGDLVTPTVRKTVRAPEAMSHHETLPAYAPRDPVTEDYRAVLASLEKAGVL</sequence>
<comment type="caution">
    <text evidence="2">The sequence shown here is derived from an EMBL/GenBank/DDBJ whole genome shotgun (WGS) entry which is preliminary data.</text>
</comment>
<dbReference type="SUPFAM" id="SSF52540">
    <property type="entry name" value="P-loop containing nucleoside triphosphate hydrolases"/>
    <property type="match status" value="1"/>
</dbReference>
<dbReference type="Pfam" id="PF13614">
    <property type="entry name" value="AAA_31"/>
    <property type="match status" value="1"/>
</dbReference>
<dbReference type="InterPro" id="IPR050678">
    <property type="entry name" value="DNA_Partitioning_ATPase"/>
</dbReference>
<dbReference type="AlphaFoldDB" id="A0AAJ1TZF6"/>
<dbReference type="PANTHER" id="PTHR13696">
    <property type="entry name" value="P-LOOP CONTAINING NUCLEOSIDE TRIPHOSPHATE HYDROLASE"/>
    <property type="match status" value="1"/>
</dbReference>
<feature type="domain" description="AAA" evidence="1">
    <location>
        <begin position="11"/>
        <end position="184"/>
    </location>
</feature>
<dbReference type="RefSeq" id="WP_307198282.1">
    <property type="nucleotide sequence ID" value="NZ_JAUTAN010000001.1"/>
</dbReference>
<evidence type="ECO:0000313" key="3">
    <source>
        <dbReference type="Proteomes" id="UP001239215"/>
    </source>
</evidence>
<proteinExistence type="predicted"/>
<dbReference type="Proteomes" id="UP001239215">
    <property type="component" value="Unassembled WGS sequence"/>
</dbReference>
<dbReference type="EMBL" id="JAUTAN010000001">
    <property type="protein sequence ID" value="MDQ1102825.1"/>
    <property type="molecule type" value="Genomic_DNA"/>
</dbReference>
<dbReference type="PANTHER" id="PTHR13696:SF99">
    <property type="entry name" value="COBYRINIC ACID AC-DIAMIDE SYNTHASE"/>
    <property type="match status" value="1"/>
</dbReference>
<dbReference type="InterPro" id="IPR027417">
    <property type="entry name" value="P-loop_NTPase"/>
</dbReference>
<protein>
    <submittedName>
        <fullName evidence="2">Chromosome partitioning protein</fullName>
    </submittedName>
</protein>
<name>A0AAJ1TZF6_9ACTN</name>
<dbReference type="Gene3D" id="3.40.50.300">
    <property type="entry name" value="P-loop containing nucleotide triphosphate hydrolases"/>
    <property type="match status" value="1"/>
</dbReference>
<accession>A0AAJ1TZF6</accession>
<evidence type="ECO:0000313" key="2">
    <source>
        <dbReference type="EMBL" id="MDQ1102825.1"/>
    </source>
</evidence>
<dbReference type="InterPro" id="IPR025669">
    <property type="entry name" value="AAA_dom"/>
</dbReference>
<evidence type="ECO:0000259" key="1">
    <source>
        <dbReference type="Pfam" id="PF13614"/>
    </source>
</evidence>
<reference evidence="2" key="1">
    <citation type="submission" date="2023-07" db="EMBL/GenBank/DDBJ databases">
        <title>Functional and genomic diversity of the sorghum phyllosphere microbiome.</title>
        <authorList>
            <person name="Shade A."/>
        </authorList>
    </citation>
    <scope>NUCLEOTIDE SEQUENCE</scope>
    <source>
        <strain evidence="2">SORGH_AS_1067</strain>
    </source>
</reference>